<feature type="non-terminal residue" evidence="3">
    <location>
        <position position="1"/>
    </location>
</feature>
<evidence type="ECO:0000256" key="1">
    <source>
        <dbReference type="SAM" id="MobiDB-lite"/>
    </source>
</evidence>
<dbReference type="Pfam" id="PF18701">
    <property type="entry name" value="DUF5641"/>
    <property type="match status" value="1"/>
</dbReference>
<feature type="domain" description="DUF5641" evidence="2">
    <location>
        <begin position="60"/>
        <end position="108"/>
    </location>
</feature>
<dbReference type="InterPro" id="IPR040676">
    <property type="entry name" value="DUF5641"/>
</dbReference>
<feature type="non-terminal residue" evidence="3">
    <location>
        <position position="109"/>
    </location>
</feature>
<organism evidence="3">
    <name type="scientific">Bactrocera dorsalis</name>
    <name type="common">Oriental fruit fly</name>
    <name type="synonym">Dacus dorsalis</name>
    <dbReference type="NCBI Taxonomy" id="27457"/>
    <lineage>
        <taxon>Eukaryota</taxon>
        <taxon>Metazoa</taxon>
        <taxon>Ecdysozoa</taxon>
        <taxon>Arthropoda</taxon>
        <taxon>Hexapoda</taxon>
        <taxon>Insecta</taxon>
        <taxon>Pterygota</taxon>
        <taxon>Neoptera</taxon>
        <taxon>Endopterygota</taxon>
        <taxon>Diptera</taxon>
        <taxon>Brachycera</taxon>
        <taxon>Muscomorpha</taxon>
        <taxon>Tephritoidea</taxon>
        <taxon>Tephritidae</taxon>
        <taxon>Bactrocera</taxon>
        <taxon>Bactrocera</taxon>
    </lineage>
</organism>
<evidence type="ECO:0000313" key="3">
    <source>
        <dbReference type="EMBL" id="JAC50178.1"/>
    </source>
</evidence>
<dbReference type="EMBL" id="GAKP01008774">
    <property type="protein sequence ID" value="JAC50178.1"/>
    <property type="molecule type" value="Transcribed_RNA"/>
</dbReference>
<dbReference type="AlphaFoldDB" id="A0A034W8T2"/>
<dbReference type="OrthoDB" id="8061911at2759"/>
<evidence type="ECO:0000259" key="2">
    <source>
        <dbReference type="Pfam" id="PF18701"/>
    </source>
</evidence>
<proteinExistence type="predicted"/>
<reference evidence="3" key="1">
    <citation type="journal article" date="2014" name="BMC Genomics">
        <title>Characterizing the developmental transcriptome of the oriental fruit fly, Bactrocera dorsalis (Diptera: Tephritidae) through comparative genomic analysis with Drosophila melanogaster utilizing modENCODE datasets.</title>
        <authorList>
            <person name="Geib S.M."/>
            <person name="Calla B."/>
            <person name="Hall B."/>
            <person name="Hou S."/>
            <person name="Manoukis N.C."/>
        </authorList>
    </citation>
    <scope>NUCLEOTIDE SEQUENCE</scope>
    <source>
        <strain evidence="3">Punador</strain>
    </source>
</reference>
<sequence>NTVEPGPQRRRGTNPSASADRMLPASITSRAGASGPSSLLRELATCFLSQATVLPTVVQVYLTGLQERNKCLHHTRNLQLNDLVHEDNVTPHQWVLGCVVATVEWQDGK</sequence>
<accession>A0A034W8T2</accession>
<protein>
    <recommendedName>
        <fullName evidence="2">DUF5641 domain-containing protein</fullName>
    </recommendedName>
</protein>
<feature type="region of interest" description="Disordered" evidence="1">
    <location>
        <begin position="1"/>
        <end position="23"/>
    </location>
</feature>
<name>A0A034W8T2_BACDO</name>